<name>A0ACD5AL17_9ACTN</name>
<accession>A0ACD5AL17</accession>
<evidence type="ECO:0000313" key="2">
    <source>
        <dbReference type="Proteomes" id="UP001432251"/>
    </source>
</evidence>
<dbReference type="EMBL" id="CP146022">
    <property type="protein sequence ID" value="WWQ67735.1"/>
    <property type="molecule type" value="Genomic_DNA"/>
</dbReference>
<organism evidence="1 2">
    <name type="scientific">Streptomyces citrinus</name>
    <dbReference type="NCBI Taxonomy" id="3118173"/>
    <lineage>
        <taxon>Bacteria</taxon>
        <taxon>Bacillati</taxon>
        <taxon>Actinomycetota</taxon>
        <taxon>Actinomycetes</taxon>
        <taxon>Kitasatosporales</taxon>
        <taxon>Streptomycetaceae</taxon>
        <taxon>Streptomyces</taxon>
    </lineage>
</organism>
<sequence>MSAMKKTKPAAGGQQPAQKKARAPRRGQQVQGKTKTTGREHREQKKQWIDEMELRTHRPEELLDPAALLARFTERAAGLLEALPADTRPTTAVVTAALRQAVLEAFRTREEYVARLVESDAHCWGILPAAKDMRRGIRTSLVDSGIRVVESPEEEELFVVVEGEGEGFEVVRPAYVDQSTGKLVLSGQLRRIPLRVGRRIDDEGRDGAGQGATEA</sequence>
<proteinExistence type="predicted"/>
<keyword evidence="2" id="KW-1185">Reference proteome</keyword>
<gene>
    <name evidence="1" type="ORF">V2W30_33335</name>
</gene>
<dbReference type="Proteomes" id="UP001432251">
    <property type="component" value="Chromosome"/>
</dbReference>
<reference evidence="1" key="1">
    <citation type="journal article" date="2025" name="Int. J. Syst. Evol. Microbiol.">
        <title>Streptomyces citrinus sp. nov., with yellow diffusible pigment.</title>
        <authorList>
            <person name="He Y."/>
            <person name="Yang E."/>
            <person name="Xu J."/>
            <person name="Sun Y."/>
            <person name="Sun L."/>
        </authorList>
    </citation>
    <scope>NUCLEOTIDE SEQUENCE</scope>
    <source>
        <strain evidence="1">Q6</strain>
    </source>
</reference>
<protein>
    <submittedName>
        <fullName evidence="1">Uncharacterized protein</fullName>
    </submittedName>
</protein>
<evidence type="ECO:0000313" key="1">
    <source>
        <dbReference type="EMBL" id="WWQ67735.1"/>
    </source>
</evidence>